<protein>
    <submittedName>
        <fullName evidence="1">Uncharacterized protein</fullName>
    </submittedName>
</protein>
<accession>A0A747KCA9</accession>
<dbReference type="Gene3D" id="1.10.3600.10">
    <property type="entry name" value="Putative bacterial toxin ydaT"/>
    <property type="match status" value="1"/>
</dbReference>
<evidence type="ECO:0000313" key="1">
    <source>
        <dbReference type="EMBL" id="HAF4525778.1"/>
    </source>
</evidence>
<dbReference type="EMBL" id="DAAVGD010000001">
    <property type="protein sequence ID" value="HAF4525778.1"/>
    <property type="molecule type" value="Genomic_DNA"/>
</dbReference>
<proteinExistence type="predicted"/>
<organism evidence="1">
    <name type="scientific">Salmonella enterica</name>
    <name type="common">Salmonella choleraesuis</name>
    <dbReference type="NCBI Taxonomy" id="28901"/>
    <lineage>
        <taxon>Bacteria</taxon>
        <taxon>Pseudomonadati</taxon>
        <taxon>Pseudomonadota</taxon>
        <taxon>Gammaproteobacteria</taxon>
        <taxon>Enterobacterales</taxon>
        <taxon>Enterobacteriaceae</taxon>
        <taxon>Salmonella</taxon>
    </lineage>
</organism>
<name>A0A747KCA9_SALER</name>
<dbReference type="InterPro" id="IPR037042">
    <property type="entry name" value="YdaT-like_sf"/>
</dbReference>
<reference evidence="1" key="2">
    <citation type="submission" date="2020-02" db="EMBL/GenBank/DDBJ databases">
        <authorList>
            <consortium name="NCBI Pathogen Detection Project"/>
        </authorList>
    </citation>
    <scope>NUCLEOTIDE SEQUENCE</scope>
    <source>
        <strain evidence="1">MA.AU170 KAK-R</strain>
    </source>
</reference>
<dbReference type="AlphaFoldDB" id="A0A747KCA9"/>
<sequence>MKISPPIDAVATELELWALAVGWKTVGALVAGEYHACGGGQLLPIPDNSDGLRNAVQRLQRVFRGFDGPRYSLEAEALKPFVLAAMPAETRVRLESPGDPVLLAALAAKEGIEAINAVNLGAAPASALKEINEAISAFTATRAAIERMLTSGDVCRSGYA</sequence>
<gene>
    <name evidence="1" type="ORF">G8M86_001116</name>
</gene>
<comment type="caution">
    <text evidence="1">The sequence shown here is derived from an EMBL/GenBank/DDBJ whole genome shotgun (WGS) entry which is preliminary data.</text>
</comment>
<reference evidence="1" key="1">
    <citation type="journal article" date="2018" name="Genome Biol.">
        <title>SKESA: strategic k-mer extension for scrupulous assemblies.</title>
        <authorList>
            <person name="Souvorov A."/>
            <person name="Agarwala R."/>
            <person name="Lipman D.J."/>
        </authorList>
    </citation>
    <scope>NUCLEOTIDE SEQUENCE</scope>
    <source>
        <strain evidence="1">MA.AU170 KAK-R</strain>
    </source>
</reference>